<sequence>MVDLGLFKAILRISNAGFCPVVRSFEKRSSRVRSGMFAIAIAVMSFGYLDAADSSDIRGHDLYIKIGDVVTYVPITQLKEKSKLQIIDIVGSAVERTIHELSGLSSDQINQARVIAKSDVFTEQILMRVQLIYKQAAHTGIDIETLVKLDNVFAANDLTARKAADMVDTGGVMGAQEGKSLAVQLN</sequence>
<evidence type="ECO:0000313" key="2">
    <source>
        <dbReference type="Proteomes" id="UP000007460"/>
    </source>
</evidence>
<dbReference type="Proteomes" id="UP000007460">
    <property type="component" value="Chromosome"/>
</dbReference>
<keyword evidence="2" id="KW-1185">Reference proteome</keyword>
<organism evidence="1 2">
    <name type="scientific">Puniceispirillum marinum (strain IMCC1322)</name>
    <dbReference type="NCBI Taxonomy" id="488538"/>
    <lineage>
        <taxon>Bacteria</taxon>
        <taxon>Pseudomonadati</taxon>
        <taxon>Pseudomonadota</taxon>
        <taxon>Alphaproteobacteria</taxon>
        <taxon>Candidatus Puniceispirillales</taxon>
        <taxon>Candidatus Puniceispirillaceae</taxon>
        <taxon>Candidatus Puniceispirillum</taxon>
    </lineage>
</organism>
<dbReference type="AlphaFoldDB" id="D5BRS3"/>
<dbReference type="HOGENOM" id="CLU_1453291_0_0_5"/>
<dbReference type="EMBL" id="CP001751">
    <property type="protein sequence ID" value="ADE38970.1"/>
    <property type="molecule type" value="Genomic_DNA"/>
</dbReference>
<name>D5BRS3_PUNMI</name>
<dbReference type="KEGG" id="apb:SAR116_0727"/>
<evidence type="ECO:0000313" key="1">
    <source>
        <dbReference type="EMBL" id="ADE38970.1"/>
    </source>
</evidence>
<protein>
    <submittedName>
        <fullName evidence="1">Toxic anion resistance family protein</fullName>
    </submittedName>
</protein>
<reference evidence="1 2" key="1">
    <citation type="journal article" date="2010" name="J. Bacteriol.">
        <title>Complete genome sequence of "Candidatus Puniceispirillum marinum" IMCC1322, a representative of the SAR116 clade in the Alphaproteobacteria.</title>
        <authorList>
            <person name="Oh H.M."/>
            <person name="Kwon K.K."/>
            <person name="Kang I."/>
            <person name="Kang S.G."/>
            <person name="Lee J.H."/>
            <person name="Kim S.J."/>
            <person name="Cho J.C."/>
        </authorList>
    </citation>
    <scope>NUCLEOTIDE SEQUENCE [LARGE SCALE GENOMIC DNA]</scope>
    <source>
        <strain evidence="1 2">IMCC1322</strain>
    </source>
</reference>
<gene>
    <name evidence="1" type="ordered locus">SAR116_0727</name>
</gene>
<proteinExistence type="predicted"/>
<accession>D5BRS3</accession>